<evidence type="ECO:0000256" key="1">
    <source>
        <dbReference type="SAM" id="SignalP"/>
    </source>
</evidence>
<keyword evidence="3" id="KW-1185">Reference proteome</keyword>
<organism evidence="2 3">
    <name type="scientific">Pukyongiella litopenaei</name>
    <dbReference type="NCBI Taxonomy" id="2605946"/>
    <lineage>
        <taxon>Bacteria</taxon>
        <taxon>Pseudomonadati</taxon>
        <taxon>Pseudomonadota</taxon>
        <taxon>Alphaproteobacteria</taxon>
        <taxon>Rhodobacterales</taxon>
        <taxon>Paracoccaceae</taxon>
        <taxon>Pukyongiella</taxon>
    </lineage>
</organism>
<evidence type="ECO:0000313" key="2">
    <source>
        <dbReference type="EMBL" id="QEP30310.1"/>
    </source>
</evidence>
<feature type="chain" id="PRO_5022824907" evidence="1">
    <location>
        <begin position="21"/>
        <end position="161"/>
    </location>
</feature>
<dbReference type="EMBL" id="CP027665">
    <property type="protein sequence ID" value="QEP30310.1"/>
    <property type="molecule type" value="Genomic_DNA"/>
</dbReference>
<gene>
    <name evidence="2" type="ORF">C6Y53_18950</name>
</gene>
<reference evidence="3" key="1">
    <citation type="submission" date="2018-03" db="EMBL/GenBank/DDBJ databases">
        <title>Genomic analysis of the strain SH-1 isolated from shrimp intestine.</title>
        <authorList>
            <person name="Kim Y.-S."/>
            <person name="Kim S.-E."/>
            <person name="Kim K.-H."/>
        </authorList>
    </citation>
    <scope>NUCLEOTIDE SEQUENCE [LARGE SCALE GENOMIC DNA]</scope>
    <source>
        <strain evidence="3">SH-1</strain>
    </source>
</reference>
<feature type="signal peptide" evidence="1">
    <location>
        <begin position="1"/>
        <end position="20"/>
    </location>
</feature>
<protein>
    <submittedName>
        <fullName evidence="2">Uncharacterized protein</fullName>
    </submittedName>
</protein>
<dbReference type="AlphaFoldDB" id="A0A5C2H284"/>
<dbReference type="RefSeq" id="WP_149615491.1">
    <property type="nucleotide sequence ID" value="NZ_CP027665.1"/>
</dbReference>
<sequence>MLRTVLAALMLSAISTSANAEWVLRSPEASDDNGSVFVQNAQGHRLDIGCGNGGTIDISLTPDTRPADLKFVDDGAVVYFEVDGGQPLQMPATCGDHGCYQDFMLGGEPWPVSQMRAITSALRSGSSVDVLLGGKIMSRFDLSGSSAALGEFAARTQCDGL</sequence>
<proteinExistence type="predicted"/>
<keyword evidence="1" id="KW-0732">Signal</keyword>
<accession>A0A5C2H284</accession>
<dbReference type="Proteomes" id="UP000237655">
    <property type="component" value="Chromosome"/>
</dbReference>
<evidence type="ECO:0000313" key="3">
    <source>
        <dbReference type="Proteomes" id="UP000237655"/>
    </source>
</evidence>
<dbReference type="KEGG" id="thas:C6Y53_18950"/>
<name>A0A5C2H284_9RHOB</name>